<protein>
    <recommendedName>
        <fullName evidence="1">Retrotransposon gag domain-containing protein</fullName>
    </recommendedName>
</protein>
<reference evidence="2 3" key="1">
    <citation type="submission" date="2017-11" db="EMBL/GenBank/DDBJ databases">
        <title>De-novo sequencing of pomegranate (Punica granatum L.) genome.</title>
        <authorList>
            <person name="Akparov Z."/>
            <person name="Amiraslanov A."/>
            <person name="Hajiyeva S."/>
            <person name="Abbasov M."/>
            <person name="Kaur K."/>
            <person name="Hamwieh A."/>
            <person name="Solovyev V."/>
            <person name="Salamov A."/>
            <person name="Braich B."/>
            <person name="Kosarev P."/>
            <person name="Mahmoud A."/>
            <person name="Hajiyev E."/>
            <person name="Babayeva S."/>
            <person name="Izzatullayeva V."/>
            <person name="Mammadov A."/>
            <person name="Mammadov A."/>
            <person name="Sharifova S."/>
            <person name="Ojaghi J."/>
            <person name="Eynullazada K."/>
            <person name="Bayramov B."/>
            <person name="Abdulazimova A."/>
            <person name="Shahmuradov I."/>
        </authorList>
    </citation>
    <scope>NUCLEOTIDE SEQUENCE [LARGE SCALE GENOMIC DNA]</scope>
    <source>
        <strain evidence="3">cv. AG2017</strain>
        <tissue evidence="2">Leaf</tissue>
    </source>
</reference>
<evidence type="ECO:0000259" key="1">
    <source>
        <dbReference type="Pfam" id="PF03732"/>
    </source>
</evidence>
<gene>
    <name evidence="2" type="ORF">CRG98_005286</name>
</gene>
<dbReference type="AlphaFoldDB" id="A0A2I0L146"/>
<dbReference type="EMBL" id="PGOL01000211">
    <property type="protein sequence ID" value="PKI74310.1"/>
    <property type="molecule type" value="Genomic_DNA"/>
</dbReference>
<comment type="caution">
    <text evidence="2">The sequence shown here is derived from an EMBL/GenBank/DDBJ whole genome shotgun (WGS) entry which is preliminary data.</text>
</comment>
<name>A0A2I0L146_PUNGR</name>
<dbReference type="PANTHER" id="PTHR33223:SF11">
    <property type="entry name" value="ELEMENT PROTEIN, PUTATIVE-RELATED"/>
    <property type="match status" value="1"/>
</dbReference>
<proteinExistence type="predicted"/>
<accession>A0A2I0L146</accession>
<dbReference type="Pfam" id="PF03732">
    <property type="entry name" value="Retrotrans_gag"/>
    <property type="match status" value="1"/>
</dbReference>
<evidence type="ECO:0000313" key="2">
    <source>
        <dbReference type="EMBL" id="PKI74310.1"/>
    </source>
</evidence>
<keyword evidence="3" id="KW-1185">Reference proteome</keyword>
<feature type="domain" description="Retrotransposon gag" evidence="1">
    <location>
        <begin position="138"/>
        <end position="185"/>
    </location>
</feature>
<evidence type="ECO:0000313" key="3">
    <source>
        <dbReference type="Proteomes" id="UP000233551"/>
    </source>
</evidence>
<dbReference type="Proteomes" id="UP000233551">
    <property type="component" value="Unassembled WGS sequence"/>
</dbReference>
<sequence>MRCSRSAVCLPFDPEIERTLHRLFREACARQNEIADSAADNNNQRNQLAQVNAGDQDERPMDEFIAPRVLANKSSIQPPAIQANNFEIKPSVMQMIQNSVMSGGAPTEDPHKHMHWFVNICYTFKHNGISDDAIRLRLFLFSLKDKASLWPMSLPAGSITTWTQMEEQFLAQYFPPSKIAKMRNDCLDVPIMVFRGGWRCLPSTIGCWDLLELTSTQLLTDRS</sequence>
<dbReference type="PANTHER" id="PTHR33223">
    <property type="entry name" value="CCHC-TYPE DOMAIN-CONTAINING PROTEIN"/>
    <property type="match status" value="1"/>
</dbReference>
<organism evidence="2 3">
    <name type="scientific">Punica granatum</name>
    <name type="common">Pomegranate</name>
    <dbReference type="NCBI Taxonomy" id="22663"/>
    <lineage>
        <taxon>Eukaryota</taxon>
        <taxon>Viridiplantae</taxon>
        <taxon>Streptophyta</taxon>
        <taxon>Embryophyta</taxon>
        <taxon>Tracheophyta</taxon>
        <taxon>Spermatophyta</taxon>
        <taxon>Magnoliopsida</taxon>
        <taxon>eudicotyledons</taxon>
        <taxon>Gunneridae</taxon>
        <taxon>Pentapetalae</taxon>
        <taxon>rosids</taxon>
        <taxon>malvids</taxon>
        <taxon>Myrtales</taxon>
        <taxon>Lythraceae</taxon>
        <taxon>Punica</taxon>
    </lineage>
</organism>
<dbReference type="InterPro" id="IPR005162">
    <property type="entry name" value="Retrotrans_gag_dom"/>
</dbReference>